<evidence type="ECO:0000259" key="1">
    <source>
        <dbReference type="SMART" id="SM01210"/>
    </source>
</evidence>
<dbReference type="InterPro" id="IPR020560">
    <property type="entry name" value="PRibGlycinamide_synth_C-dom"/>
</dbReference>
<dbReference type="GO" id="GO:0046084">
    <property type="term" value="P:adenine biosynthetic process"/>
    <property type="evidence" value="ECO:0007669"/>
    <property type="project" value="TreeGrafter"/>
</dbReference>
<dbReference type="EMBL" id="KN837458">
    <property type="protein sequence ID" value="KIJ24773.1"/>
    <property type="molecule type" value="Genomic_DNA"/>
</dbReference>
<dbReference type="InterPro" id="IPR037123">
    <property type="entry name" value="PRibGlycinamide_synth_C_sf"/>
</dbReference>
<dbReference type="OrthoDB" id="2018833at2759"/>
<dbReference type="PANTHER" id="PTHR10520">
    <property type="entry name" value="TRIFUNCTIONAL PURINE BIOSYNTHETIC PROTEIN ADENOSINE-3-RELATED"/>
    <property type="match status" value="1"/>
</dbReference>
<gene>
    <name evidence="2" type="ORF">M422DRAFT_785774</name>
</gene>
<accession>A0A0C9T730</accession>
<protein>
    <recommendedName>
        <fullName evidence="1">Phosphoribosylglycinamide synthetase C-domain domain-containing protein</fullName>
    </recommendedName>
</protein>
<dbReference type="SMART" id="SM01210">
    <property type="entry name" value="GARS_C"/>
    <property type="match status" value="1"/>
</dbReference>
<feature type="domain" description="Phosphoribosylglycinamide synthetase C-domain" evidence="1">
    <location>
        <begin position="8"/>
        <end position="89"/>
    </location>
</feature>
<sequence>MFYRLSHLASQGYSGSYAKGKRIAFGEDIEDAFVFHAYTSQVGNDIATVAEPIVAVAAHGATIQETFTRVDVIEFEGKAYRRDIAHRYVVYTESYLTYVQAGISVEAGNELVQAIKSLVLTTRRSGDDADIGRYGGVFDPKAMGYKDPVLVGRMDGVGTKLCVAFDFGVHDTVGIGRHVCE</sequence>
<dbReference type="Gene3D" id="3.90.600.10">
    <property type="entry name" value="Phosphoribosylglycinamide synthetase, C-terminal domain"/>
    <property type="match status" value="1"/>
</dbReference>
<proteinExistence type="predicted"/>
<evidence type="ECO:0000313" key="2">
    <source>
        <dbReference type="EMBL" id="KIJ24773.1"/>
    </source>
</evidence>
<dbReference type="GO" id="GO:0006189">
    <property type="term" value="P:'de novo' IMP biosynthetic process"/>
    <property type="evidence" value="ECO:0007669"/>
    <property type="project" value="InterPro"/>
</dbReference>
<keyword evidence="3" id="KW-1185">Reference proteome</keyword>
<dbReference type="Pfam" id="PF02843">
    <property type="entry name" value="GARS_C"/>
    <property type="match status" value="1"/>
</dbReference>
<dbReference type="Gene3D" id="3.30.1330.10">
    <property type="entry name" value="PurM-like, N-terminal domain"/>
    <property type="match status" value="1"/>
</dbReference>
<dbReference type="SUPFAM" id="SSF55326">
    <property type="entry name" value="PurM N-terminal domain-like"/>
    <property type="match status" value="1"/>
</dbReference>
<dbReference type="SUPFAM" id="SSF51246">
    <property type="entry name" value="Rudiment single hybrid motif"/>
    <property type="match status" value="1"/>
</dbReference>
<dbReference type="InterPro" id="IPR004733">
    <property type="entry name" value="PurM_cligase"/>
</dbReference>
<dbReference type="GO" id="GO:0004641">
    <property type="term" value="F:phosphoribosylformylglycinamidine cyclo-ligase activity"/>
    <property type="evidence" value="ECO:0007669"/>
    <property type="project" value="InterPro"/>
</dbReference>
<dbReference type="Proteomes" id="UP000054279">
    <property type="component" value="Unassembled WGS sequence"/>
</dbReference>
<dbReference type="HOGENOM" id="CLU_1489909_0_0_1"/>
<dbReference type="PANTHER" id="PTHR10520:SF12">
    <property type="entry name" value="TRIFUNCTIONAL PURINE BIOSYNTHETIC PROTEIN ADENOSINE-3"/>
    <property type="match status" value="1"/>
</dbReference>
<name>A0A0C9T730_SPHS4</name>
<organism evidence="2 3">
    <name type="scientific">Sphaerobolus stellatus (strain SS14)</name>
    <dbReference type="NCBI Taxonomy" id="990650"/>
    <lineage>
        <taxon>Eukaryota</taxon>
        <taxon>Fungi</taxon>
        <taxon>Dikarya</taxon>
        <taxon>Basidiomycota</taxon>
        <taxon>Agaricomycotina</taxon>
        <taxon>Agaricomycetes</taxon>
        <taxon>Phallomycetidae</taxon>
        <taxon>Geastrales</taxon>
        <taxon>Sphaerobolaceae</taxon>
        <taxon>Sphaerobolus</taxon>
    </lineage>
</organism>
<dbReference type="InterPro" id="IPR011054">
    <property type="entry name" value="Rudment_hybrid_motif"/>
</dbReference>
<dbReference type="GO" id="GO:0004637">
    <property type="term" value="F:phosphoribosylamine-glycine ligase activity"/>
    <property type="evidence" value="ECO:0007669"/>
    <property type="project" value="InterPro"/>
</dbReference>
<evidence type="ECO:0000313" key="3">
    <source>
        <dbReference type="Proteomes" id="UP000054279"/>
    </source>
</evidence>
<dbReference type="AlphaFoldDB" id="A0A0C9T730"/>
<dbReference type="InterPro" id="IPR036921">
    <property type="entry name" value="PurM-like_N_sf"/>
</dbReference>
<dbReference type="GO" id="GO:0005829">
    <property type="term" value="C:cytosol"/>
    <property type="evidence" value="ECO:0007669"/>
    <property type="project" value="TreeGrafter"/>
</dbReference>
<reference evidence="2 3" key="1">
    <citation type="submission" date="2014-06" db="EMBL/GenBank/DDBJ databases">
        <title>Evolutionary Origins and Diversification of the Mycorrhizal Mutualists.</title>
        <authorList>
            <consortium name="DOE Joint Genome Institute"/>
            <consortium name="Mycorrhizal Genomics Consortium"/>
            <person name="Kohler A."/>
            <person name="Kuo A."/>
            <person name="Nagy L.G."/>
            <person name="Floudas D."/>
            <person name="Copeland A."/>
            <person name="Barry K.W."/>
            <person name="Cichocki N."/>
            <person name="Veneault-Fourrey C."/>
            <person name="LaButti K."/>
            <person name="Lindquist E.A."/>
            <person name="Lipzen A."/>
            <person name="Lundell T."/>
            <person name="Morin E."/>
            <person name="Murat C."/>
            <person name="Riley R."/>
            <person name="Ohm R."/>
            <person name="Sun H."/>
            <person name="Tunlid A."/>
            <person name="Henrissat B."/>
            <person name="Grigoriev I.V."/>
            <person name="Hibbett D.S."/>
            <person name="Martin F."/>
        </authorList>
    </citation>
    <scope>NUCLEOTIDE SEQUENCE [LARGE SCALE GENOMIC DNA]</scope>
    <source>
        <strain evidence="2 3">SS14</strain>
    </source>
</reference>